<evidence type="ECO:0000256" key="12">
    <source>
        <dbReference type="ARBA" id="ARBA00023317"/>
    </source>
</evidence>
<dbReference type="InterPro" id="IPR015793">
    <property type="entry name" value="Pyrv_Knase_brl"/>
</dbReference>
<dbReference type="InterPro" id="IPR015795">
    <property type="entry name" value="Pyrv_Knase_C"/>
</dbReference>
<dbReference type="InterPro" id="IPR011037">
    <property type="entry name" value="Pyrv_Knase-like_insert_dom_sf"/>
</dbReference>
<dbReference type="NCBIfam" id="NF004978">
    <property type="entry name" value="PRK06354.1"/>
    <property type="match status" value="1"/>
</dbReference>
<dbReference type="SUPFAM" id="SSF50800">
    <property type="entry name" value="PK beta-barrel domain-like"/>
    <property type="match status" value="1"/>
</dbReference>
<keyword evidence="8 14" id="KW-0418">Kinase</keyword>
<dbReference type="Proteomes" id="UP000050430">
    <property type="component" value="Unassembled WGS sequence"/>
</dbReference>
<dbReference type="InterPro" id="IPR001697">
    <property type="entry name" value="Pyr_Knase"/>
</dbReference>
<evidence type="ECO:0000256" key="13">
    <source>
        <dbReference type="NCBIfam" id="TIGR01064"/>
    </source>
</evidence>
<dbReference type="NCBIfam" id="NF004491">
    <property type="entry name" value="PRK05826.1"/>
    <property type="match status" value="1"/>
</dbReference>
<proteinExistence type="inferred from homology"/>
<evidence type="ECO:0000259" key="16">
    <source>
        <dbReference type="Pfam" id="PF02887"/>
    </source>
</evidence>
<dbReference type="InterPro" id="IPR040442">
    <property type="entry name" value="Pyrv_kinase-like_dom_sf"/>
</dbReference>
<dbReference type="GO" id="GO:0005524">
    <property type="term" value="F:ATP binding"/>
    <property type="evidence" value="ECO:0007669"/>
    <property type="project" value="UniProtKB-KW"/>
</dbReference>
<dbReference type="PANTHER" id="PTHR11817">
    <property type="entry name" value="PYRUVATE KINASE"/>
    <property type="match status" value="1"/>
</dbReference>
<dbReference type="SUPFAM" id="SSF51621">
    <property type="entry name" value="Phosphoenolpyruvate/pyruvate domain"/>
    <property type="match status" value="1"/>
</dbReference>
<dbReference type="FunFam" id="2.40.33.10:FF:000001">
    <property type="entry name" value="Pyruvate kinase"/>
    <property type="match status" value="1"/>
</dbReference>
<organism evidence="17 18">
    <name type="scientific">Leptolinea tardivitalis</name>
    <dbReference type="NCBI Taxonomy" id="229920"/>
    <lineage>
        <taxon>Bacteria</taxon>
        <taxon>Bacillati</taxon>
        <taxon>Chloroflexota</taxon>
        <taxon>Anaerolineae</taxon>
        <taxon>Anaerolineales</taxon>
        <taxon>Anaerolineaceae</taxon>
        <taxon>Leptolinea</taxon>
    </lineage>
</organism>
<name>A0A0P6WWL8_9CHLR</name>
<dbReference type="GO" id="GO:0016301">
    <property type="term" value="F:kinase activity"/>
    <property type="evidence" value="ECO:0007669"/>
    <property type="project" value="UniProtKB-KW"/>
</dbReference>
<keyword evidence="12" id="KW-0670">Pyruvate</keyword>
<evidence type="ECO:0000259" key="15">
    <source>
        <dbReference type="Pfam" id="PF00224"/>
    </source>
</evidence>
<dbReference type="NCBIfam" id="TIGR01064">
    <property type="entry name" value="pyruv_kin"/>
    <property type="match status" value="1"/>
</dbReference>
<evidence type="ECO:0000256" key="2">
    <source>
        <dbReference type="ARBA" id="ARBA00004997"/>
    </source>
</evidence>
<dbReference type="SUPFAM" id="SSF52935">
    <property type="entry name" value="PK C-terminal domain-like"/>
    <property type="match status" value="1"/>
</dbReference>
<comment type="similarity">
    <text evidence="3 14">Belongs to the pyruvate kinase family.</text>
</comment>
<dbReference type="GO" id="GO:0030955">
    <property type="term" value="F:potassium ion binding"/>
    <property type="evidence" value="ECO:0007669"/>
    <property type="project" value="UniProtKB-UniRule"/>
</dbReference>
<keyword evidence="10 14" id="KW-0460">Magnesium</keyword>
<sequence length="485" mass="52998">MTMNKRKAKIVATIGPACDTEEKLRDVLIAGVDVVRLNFSHGTHEDHHRRIGLVRKISEDIHKPISILQDLQGPKMRVGNLPEQGIELKKDEIVLLTARASMPPAGIDHVIPMEVPELARSVREGSRVLLDDGRLELIVKSSKTDSVEAVVSLGGKLTSHKGVNLPGSEITIPGFTEKDREDLEFGLKEEVDYVAISFVRSANDIKIVRQAISDINPARIDTRLIAKLERPEAIADLDAILNVADGVMVARGDLGVETSPQLVPIMQKLIIEAANKKSRQVITATQMLESMIQNPRPTRAEASDVANAIFDGSDAVMLSGETASGAYPVEAVRMMDSIIQEAEAHDAEWGHCHPTPDPLSLHDDSYSLARAAKELAQDTDVSCIAVFTRGGHTARVMSKTRPHVPVLAFTPDKRTYQRLGLYWGITPFLVPFASTVESMIKTVEDAIIESSLMKVGQQVILISGFPVGEMRPPNFVLLHTLGANK</sequence>
<protein>
    <recommendedName>
        <fullName evidence="4 13">Pyruvate kinase</fullName>
        <ecNumber evidence="4 13">2.7.1.40</ecNumber>
    </recommendedName>
</protein>
<feature type="domain" description="Pyruvate kinase C-terminal" evidence="16">
    <location>
        <begin position="368"/>
        <end position="475"/>
    </location>
</feature>
<comment type="caution">
    <text evidence="17">The sequence shown here is derived from an EMBL/GenBank/DDBJ whole genome shotgun (WGS) entry which is preliminary data.</text>
</comment>
<evidence type="ECO:0000313" key="17">
    <source>
        <dbReference type="EMBL" id="KPL74660.1"/>
    </source>
</evidence>
<dbReference type="InterPro" id="IPR036918">
    <property type="entry name" value="Pyrv_Knase_C_sf"/>
</dbReference>
<keyword evidence="7" id="KW-0547">Nucleotide-binding</keyword>
<evidence type="ECO:0000256" key="9">
    <source>
        <dbReference type="ARBA" id="ARBA00022840"/>
    </source>
</evidence>
<evidence type="ECO:0000256" key="4">
    <source>
        <dbReference type="ARBA" id="ARBA00012142"/>
    </source>
</evidence>
<keyword evidence="9" id="KW-0067">ATP-binding</keyword>
<dbReference type="InterPro" id="IPR015813">
    <property type="entry name" value="Pyrv/PenolPyrv_kinase-like_dom"/>
</dbReference>
<keyword evidence="5 14" id="KW-0808">Transferase</keyword>
<dbReference type="Gene3D" id="3.20.20.60">
    <property type="entry name" value="Phosphoenolpyruvate-binding domains"/>
    <property type="match status" value="1"/>
</dbReference>
<reference evidence="17 18" key="1">
    <citation type="submission" date="2015-07" db="EMBL/GenBank/DDBJ databases">
        <title>Genome sequence of Leptolinea tardivitalis DSM 16556.</title>
        <authorList>
            <person name="Hemp J."/>
            <person name="Ward L.M."/>
            <person name="Pace L.A."/>
            <person name="Fischer W.W."/>
        </authorList>
    </citation>
    <scope>NUCLEOTIDE SEQUENCE [LARGE SCALE GENOMIC DNA]</scope>
    <source>
        <strain evidence="17 18">YMTK-2</strain>
    </source>
</reference>
<keyword evidence="18" id="KW-1185">Reference proteome</keyword>
<accession>A0A0P6WWL8</accession>
<evidence type="ECO:0000256" key="7">
    <source>
        <dbReference type="ARBA" id="ARBA00022741"/>
    </source>
</evidence>
<evidence type="ECO:0000256" key="3">
    <source>
        <dbReference type="ARBA" id="ARBA00008663"/>
    </source>
</evidence>
<dbReference type="EC" id="2.7.1.40" evidence="4 13"/>
<dbReference type="STRING" id="229920.ADM99_00750"/>
<evidence type="ECO:0000256" key="1">
    <source>
        <dbReference type="ARBA" id="ARBA00001958"/>
    </source>
</evidence>
<dbReference type="GO" id="GO:0000287">
    <property type="term" value="F:magnesium ion binding"/>
    <property type="evidence" value="ECO:0007669"/>
    <property type="project" value="UniProtKB-UniRule"/>
</dbReference>
<dbReference type="PATRIC" id="fig|229920.5.peg.2963"/>
<evidence type="ECO:0000256" key="5">
    <source>
        <dbReference type="ARBA" id="ARBA00022679"/>
    </source>
</evidence>
<comment type="catalytic activity">
    <reaction evidence="14">
        <text>pyruvate + ATP = phosphoenolpyruvate + ADP + H(+)</text>
        <dbReference type="Rhea" id="RHEA:18157"/>
        <dbReference type="ChEBI" id="CHEBI:15361"/>
        <dbReference type="ChEBI" id="CHEBI:15378"/>
        <dbReference type="ChEBI" id="CHEBI:30616"/>
        <dbReference type="ChEBI" id="CHEBI:58702"/>
        <dbReference type="ChEBI" id="CHEBI:456216"/>
        <dbReference type="EC" id="2.7.1.40"/>
    </reaction>
</comment>
<evidence type="ECO:0000256" key="10">
    <source>
        <dbReference type="ARBA" id="ARBA00022842"/>
    </source>
</evidence>
<dbReference type="Gene3D" id="3.40.1380.20">
    <property type="entry name" value="Pyruvate kinase, C-terminal domain"/>
    <property type="match status" value="1"/>
</dbReference>
<keyword evidence="6" id="KW-0479">Metal-binding</keyword>
<feature type="domain" description="Pyruvate kinase barrel" evidence="15">
    <location>
        <begin position="6"/>
        <end position="332"/>
    </location>
</feature>
<comment type="cofactor">
    <cofactor evidence="1">
        <name>K(+)</name>
        <dbReference type="ChEBI" id="CHEBI:29103"/>
    </cofactor>
</comment>
<dbReference type="UniPathway" id="UPA00109">
    <property type="reaction ID" value="UER00188"/>
</dbReference>
<evidence type="ECO:0000256" key="6">
    <source>
        <dbReference type="ARBA" id="ARBA00022723"/>
    </source>
</evidence>
<comment type="pathway">
    <text evidence="2 14">Carbohydrate degradation; glycolysis; pyruvate from D-glyceraldehyde 3-phosphate: step 5/5.</text>
</comment>
<gene>
    <name evidence="17" type="ORF">ADM99_00750</name>
</gene>
<evidence type="ECO:0000313" key="18">
    <source>
        <dbReference type="Proteomes" id="UP000050430"/>
    </source>
</evidence>
<dbReference type="AlphaFoldDB" id="A0A0P6WWL8"/>
<evidence type="ECO:0000256" key="8">
    <source>
        <dbReference type="ARBA" id="ARBA00022777"/>
    </source>
</evidence>
<keyword evidence="11 14" id="KW-0324">Glycolysis</keyword>
<evidence type="ECO:0000256" key="11">
    <source>
        <dbReference type="ARBA" id="ARBA00023152"/>
    </source>
</evidence>
<dbReference type="PRINTS" id="PR01050">
    <property type="entry name" value="PYRUVTKNASE"/>
</dbReference>
<dbReference type="Pfam" id="PF02887">
    <property type="entry name" value="PK_C"/>
    <property type="match status" value="1"/>
</dbReference>
<evidence type="ECO:0000256" key="14">
    <source>
        <dbReference type="RuleBase" id="RU000504"/>
    </source>
</evidence>
<dbReference type="InterPro" id="IPR015806">
    <property type="entry name" value="Pyrv_Knase_insert_dom_sf"/>
</dbReference>
<dbReference type="EMBL" id="LGCK01000002">
    <property type="protein sequence ID" value="KPL74660.1"/>
    <property type="molecule type" value="Genomic_DNA"/>
</dbReference>
<dbReference type="Pfam" id="PF00224">
    <property type="entry name" value="PK"/>
    <property type="match status" value="1"/>
</dbReference>
<dbReference type="GO" id="GO:0004743">
    <property type="term" value="F:pyruvate kinase activity"/>
    <property type="evidence" value="ECO:0007669"/>
    <property type="project" value="UniProtKB-UniRule"/>
</dbReference>
<dbReference type="Gene3D" id="2.40.33.10">
    <property type="entry name" value="PK beta-barrel domain-like"/>
    <property type="match status" value="1"/>
</dbReference>